<dbReference type="GO" id="GO:0047617">
    <property type="term" value="F:fatty acyl-CoA hydrolase activity"/>
    <property type="evidence" value="ECO:0007669"/>
    <property type="project" value="TreeGrafter"/>
</dbReference>
<dbReference type="InterPro" id="IPR050563">
    <property type="entry name" value="4-hydroxybenzoyl-CoA_TE"/>
</dbReference>
<dbReference type="SUPFAM" id="SSF54637">
    <property type="entry name" value="Thioesterase/thiol ester dehydrase-isomerase"/>
    <property type="match status" value="1"/>
</dbReference>
<dbReference type="PANTHER" id="PTHR31793:SF11">
    <property type="entry name" value="THIOESTERASE DOMAIN-CONTAINING PROTEIN"/>
    <property type="match status" value="1"/>
</dbReference>
<evidence type="ECO:0000313" key="2">
    <source>
        <dbReference type="Proteomes" id="UP000813444"/>
    </source>
</evidence>
<evidence type="ECO:0000313" key="1">
    <source>
        <dbReference type="EMBL" id="KAH7303979.1"/>
    </source>
</evidence>
<dbReference type="EMBL" id="JAGPNK010000027">
    <property type="protein sequence ID" value="KAH7303979.1"/>
    <property type="molecule type" value="Genomic_DNA"/>
</dbReference>
<evidence type="ECO:0008006" key="3">
    <source>
        <dbReference type="Google" id="ProtNLM"/>
    </source>
</evidence>
<proteinExistence type="predicted"/>
<dbReference type="Gene3D" id="3.10.129.10">
    <property type="entry name" value="Hotdog Thioesterase"/>
    <property type="match status" value="1"/>
</dbReference>
<dbReference type="Pfam" id="PF13279">
    <property type="entry name" value="4HBT_2"/>
    <property type="match status" value="1"/>
</dbReference>
<keyword evidence="2" id="KW-1185">Reference proteome</keyword>
<dbReference type="CDD" id="cd00586">
    <property type="entry name" value="4HBT"/>
    <property type="match status" value="1"/>
</dbReference>
<sequence>MAPGKFSSRLQASSYHAPGGGDAYKTLREKLIKEILAQGYDEATMLEHGVSWADDQDPFGHIMNAGFGHFSTACNFRFFESFEEQLGDKIDDLIKAKGLGVIIKAMTMNLKRPVSYPDALIVAVRLGEVKPDRYFCTTTMWSLTQQAVVAESSGWVVFFDYQRGKIANLVEEGGVYKDLYQALAVKCQRMKEAAAAWDAANPKAKKVHKL</sequence>
<accession>A0A8K0SE12</accession>
<dbReference type="OrthoDB" id="5538558at2759"/>
<reference evidence="1" key="1">
    <citation type="journal article" date="2021" name="Nat. Commun.">
        <title>Genetic determinants of endophytism in the Arabidopsis root mycobiome.</title>
        <authorList>
            <person name="Mesny F."/>
            <person name="Miyauchi S."/>
            <person name="Thiergart T."/>
            <person name="Pickel B."/>
            <person name="Atanasova L."/>
            <person name="Karlsson M."/>
            <person name="Huettel B."/>
            <person name="Barry K.W."/>
            <person name="Haridas S."/>
            <person name="Chen C."/>
            <person name="Bauer D."/>
            <person name="Andreopoulos W."/>
            <person name="Pangilinan J."/>
            <person name="LaButti K."/>
            <person name="Riley R."/>
            <person name="Lipzen A."/>
            <person name="Clum A."/>
            <person name="Drula E."/>
            <person name="Henrissat B."/>
            <person name="Kohler A."/>
            <person name="Grigoriev I.V."/>
            <person name="Martin F.M."/>
            <person name="Hacquard S."/>
        </authorList>
    </citation>
    <scope>NUCLEOTIDE SEQUENCE</scope>
    <source>
        <strain evidence="1">MPI-CAGE-CH-0235</strain>
    </source>
</reference>
<organism evidence="1 2">
    <name type="scientific">Stachybotrys elegans</name>
    <dbReference type="NCBI Taxonomy" id="80388"/>
    <lineage>
        <taxon>Eukaryota</taxon>
        <taxon>Fungi</taxon>
        <taxon>Dikarya</taxon>
        <taxon>Ascomycota</taxon>
        <taxon>Pezizomycotina</taxon>
        <taxon>Sordariomycetes</taxon>
        <taxon>Hypocreomycetidae</taxon>
        <taxon>Hypocreales</taxon>
        <taxon>Stachybotryaceae</taxon>
        <taxon>Stachybotrys</taxon>
    </lineage>
</organism>
<dbReference type="InterPro" id="IPR029069">
    <property type="entry name" value="HotDog_dom_sf"/>
</dbReference>
<dbReference type="AlphaFoldDB" id="A0A8K0SE12"/>
<name>A0A8K0SE12_9HYPO</name>
<dbReference type="Proteomes" id="UP000813444">
    <property type="component" value="Unassembled WGS sequence"/>
</dbReference>
<gene>
    <name evidence="1" type="ORF">B0I35DRAFT_484849</name>
</gene>
<dbReference type="PANTHER" id="PTHR31793">
    <property type="entry name" value="4-HYDROXYBENZOYL-COA THIOESTERASE FAMILY MEMBER"/>
    <property type="match status" value="1"/>
</dbReference>
<protein>
    <recommendedName>
        <fullName evidence="3">Thioesterase domain-containing protein</fullName>
    </recommendedName>
</protein>
<comment type="caution">
    <text evidence="1">The sequence shown here is derived from an EMBL/GenBank/DDBJ whole genome shotgun (WGS) entry which is preliminary data.</text>
</comment>